<dbReference type="EMBL" id="CP018799">
    <property type="protein sequence ID" value="ATX78576.1"/>
    <property type="molecule type" value="Genomic_DNA"/>
</dbReference>
<dbReference type="InterPro" id="IPR050595">
    <property type="entry name" value="Bact_response_regulator"/>
</dbReference>
<dbReference type="PANTHER" id="PTHR44591:SF3">
    <property type="entry name" value="RESPONSE REGULATORY DOMAIN-CONTAINING PROTEIN"/>
    <property type="match status" value="1"/>
</dbReference>
<sequence length="170" mass="18476">MVLVVANSSQNKCRLLIVEDDTALAALLEEYLSASNYDIQVVNDGSSAIELLDRQHFDVVLSDIMLPGASGIEVLKKAGGDFARIIVVLMTGYSGIEDALSAVKQGAYDFVSKPFQLPEMRVRLDNAAAYQRLLRQTQGTSPSDRSDHPDNKAEQAKAVKIYSSLQASGR</sequence>
<dbReference type="PROSITE" id="PS50110">
    <property type="entry name" value="RESPONSE_REGULATORY"/>
    <property type="match status" value="1"/>
</dbReference>
<evidence type="ECO:0000256" key="3">
    <source>
        <dbReference type="SAM" id="MobiDB-lite"/>
    </source>
</evidence>
<dbReference type="InterPro" id="IPR001789">
    <property type="entry name" value="Sig_transdc_resp-reg_receiver"/>
</dbReference>
<gene>
    <name evidence="5" type="ORF">Ga0123461_0123</name>
</gene>
<name>A0A2K8L2W2_MARES</name>
<dbReference type="Pfam" id="PF00072">
    <property type="entry name" value="Response_reg"/>
    <property type="match status" value="1"/>
</dbReference>
<organism evidence="5 6">
    <name type="scientific">Mariprofundus aestuarium</name>
    <dbReference type="NCBI Taxonomy" id="1921086"/>
    <lineage>
        <taxon>Bacteria</taxon>
        <taxon>Pseudomonadati</taxon>
        <taxon>Pseudomonadota</taxon>
        <taxon>Candidatius Mariprofundia</taxon>
        <taxon>Mariprofundales</taxon>
        <taxon>Mariprofundaceae</taxon>
        <taxon>Mariprofundus</taxon>
    </lineage>
</organism>
<dbReference type="GO" id="GO:0006508">
    <property type="term" value="P:proteolysis"/>
    <property type="evidence" value="ECO:0007669"/>
    <property type="project" value="UniProtKB-KW"/>
</dbReference>
<reference evidence="5 6" key="1">
    <citation type="submission" date="2016-12" db="EMBL/GenBank/DDBJ databases">
        <title>Isolation and genomic insights into novel planktonic Zetaproteobacteria from stratified waters of the Chesapeake Bay.</title>
        <authorList>
            <person name="McAllister S.M."/>
            <person name="Kato S."/>
            <person name="Chan C.S."/>
            <person name="Chiu B.K."/>
            <person name="Field E.K."/>
        </authorList>
    </citation>
    <scope>NUCLEOTIDE SEQUENCE [LARGE SCALE GENOMIC DNA]</scope>
    <source>
        <strain evidence="5 6">CP-5</strain>
    </source>
</reference>
<keyword evidence="5" id="KW-0645">Protease</keyword>
<dbReference type="AlphaFoldDB" id="A0A2K8L2W2"/>
<keyword evidence="6" id="KW-1185">Reference proteome</keyword>
<feature type="region of interest" description="Disordered" evidence="3">
    <location>
        <begin position="136"/>
        <end position="155"/>
    </location>
</feature>
<evidence type="ECO:0000259" key="4">
    <source>
        <dbReference type="PROSITE" id="PS50110"/>
    </source>
</evidence>
<dbReference type="KEGG" id="maes:Ga0123461_0123"/>
<dbReference type="PANTHER" id="PTHR44591">
    <property type="entry name" value="STRESS RESPONSE REGULATOR PROTEIN 1"/>
    <property type="match status" value="1"/>
</dbReference>
<dbReference type="Proteomes" id="UP000231701">
    <property type="component" value="Chromosome"/>
</dbReference>
<evidence type="ECO:0000313" key="6">
    <source>
        <dbReference type="Proteomes" id="UP000231701"/>
    </source>
</evidence>
<dbReference type="InterPro" id="IPR011006">
    <property type="entry name" value="CheY-like_superfamily"/>
</dbReference>
<feature type="compositionally biased region" description="Basic and acidic residues" evidence="3">
    <location>
        <begin position="144"/>
        <end position="155"/>
    </location>
</feature>
<feature type="modified residue" description="4-aspartylphosphate" evidence="2">
    <location>
        <position position="63"/>
    </location>
</feature>
<dbReference type="SMART" id="SM00448">
    <property type="entry name" value="REC"/>
    <property type="match status" value="1"/>
</dbReference>
<accession>A0A2K8L2W2</accession>
<dbReference type="Gene3D" id="3.40.50.2300">
    <property type="match status" value="1"/>
</dbReference>
<dbReference type="GO" id="GO:0004252">
    <property type="term" value="F:serine-type endopeptidase activity"/>
    <property type="evidence" value="ECO:0007669"/>
    <property type="project" value="UniProtKB-EC"/>
</dbReference>
<protein>
    <submittedName>
        <fullName evidence="5">ATP-dependent Lon protease</fullName>
        <ecNumber evidence="5">3.4.21.53</ecNumber>
    </submittedName>
</protein>
<dbReference type="EC" id="3.4.21.53" evidence="5"/>
<dbReference type="GO" id="GO:0000160">
    <property type="term" value="P:phosphorelay signal transduction system"/>
    <property type="evidence" value="ECO:0007669"/>
    <property type="project" value="InterPro"/>
</dbReference>
<evidence type="ECO:0000256" key="1">
    <source>
        <dbReference type="ARBA" id="ARBA00022553"/>
    </source>
</evidence>
<keyword evidence="5" id="KW-0378">Hydrolase</keyword>
<evidence type="ECO:0000313" key="5">
    <source>
        <dbReference type="EMBL" id="ATX78576.1"/>
    </source>
</evidence>
<proteinExistence type="predicted"/>
<evidence type="ECO:0000256" key="2">
    <source>
        <dbReference type="PROSITE-ProRule" id="PRU00169"/>
    </source>
</evidence>
<feature type="domain" description="Response regulatory" evidence="4">
    <location>
        <begin position="14"/>
        <end position="128"/>
    </location>
</feature>
<keyword evidence="1 2" id="KW-0597">Phosphoprotein</keyword>
<dbReference type="SUPFAM" id="SSF52172">
    <property type="entry name" value="CheY-like"/>
    <property type="match status" value="1"/>
</dbReference>